<dbReference type="PANTHER" id="PTHR46558:SF4">
    <property type="entry name" value="DNA-BIDING PHAGE PROTEIN"/>
    <property type="match status" value="1"/>
</dbReference>
<dbReference type="RefSeq" id="WP_008538039.1">
    <property type="nucleotide sequence ID" value="NZ_JH601090.1"/>
</dbReference>
<evidence type="ECO:0000313" key="4">
    <source>
        <dbReference type="Proteomes" id="UP000005963"/>
    </source>
</evidence>
<accession>A0ABN0EJR5</accession>
<proteinExistence type="predicted"/>
<evidence type="ECO:0000256" key="1">
    <source>
        <dbReference type="ARBA" id="ARBA00023125"/>
    </source>
</evidence>
<evidence type="ECO:0000313" key="3">
    <source>
        <dbReference type="EMBL" id="EHR38477.1"/>
    </source>
</evidence>
<dbReference type="InterPro" id="IPR001387">
    <property type="entry name" value="Cro/C1-type_HTH"/>
</dbReference>
<keyword evidence="4" id="KW-1185">Reference proteome</keyword>
<gene>
    <name evidence="3" type="ORF">HMPREF9454_00782</name>
</gene>
<dbReference type="PANTHER" id="PTHR46558">
    <property type="entry name" value="TRACRIPTIONAL REGULATORY PROTEIN-RELATED-RELATED"/>
    <property type="match status" value="1"/>
</dbReference>
<dbReference type="CDD" id="cd00093">
    <property type="entry name" value="HTH_XRE"/>
    <property type="match status" value="1"/>
</dbReference>
<sequence length="59" mass="6836">MNKIKSLRLANNLRQIDLAIKLNITREAVAQWESGKTFPKRKTLYKLARILKCKPADLL</sequence>
<reference evidence="3 4" key="1">
    <citation type="submission" date="2012-01" db="EMBL/GenBank/DDBJ databases">
        <title>The Genome Sequence of Megamonas funiformis YIT 11815.</title>
        <authorList>
            <consortium name="The Broad Institute Genome Sequencing Platform"/>
            <person name="Earl A."/>
            <person name="Ward D."/>
            <person name="Feldgarden M."/>
            <person name="Gevers D."/>
            <person name="Morotomi M."/>
            <person name="Young S.K."/>
            <person name="Zeng Q."/>
            <person name="Gargeya S."/>
            <person name="Fitzgerald M."/>
            <person name="Haas B."/>
            <person name="Abouelleil A."/>
            <person name="Alvarado L."/>
            <person name="Arachchi H.M."/>
            <person name="Berlin A."/>
            <person name="Chapman S.B."/>
            <person name="Gearin G."/>
            <person name="Goldberg J."/>
            <person name="Griggs A."/>
            <person name="Gujja S."/>
            <person name="Hansen M."/>
            <person name="Heiman D."/>
            <person name="Howarth C."/>
            <person name="Larimer J."/>
            <person name="Lui A."/>
            <person name="MacDonald P.J.P."/>
            <person name="McCowen C."/>
            <person name="Montmayeur A."/>
            <person name="Murphy C."/>
            <person name="Neiman D."/>
            <person name="Pearson M."/>
            <person name="Priest M."/>
            <person name="Roberts A."/>
            <person name="Saif S."/>
            <person name="Shea T."/>
            <person name="Sisk P."/>
            <person name="Stolte C."/>
            <person name="Sykes S."/>
            <person name="Wortman J."/>
            <person name="Nusbaum C."/>
            <person name="Birren B."/>
        </authorList>
    </citation>
    <scope>NUCLEOTIDE SEQUENCE [LARGE SCALE GENOMIC DNA]</scope>
    <source>
        <strain evidence="3 4">YIT 11815</strain>
    </source>
</reference>
<protein>
    <recommendedName>
        <fullName evidence="2">HTH cro/C1-type domain-containing protein</fullName>
    </recommendedName>
</protein>
<dbReference type="Proteomes" id="UP000005963">
    <property type="component" value="Unassembled WGS sequence"/>
</dbReference>
<dbReference type="InterPro" id="IPR010982">
    <property type="entry name" value="Lambda_DNA-bd_dom_sf"/>
</dbReference>
<dbReference type="Pfam" id="PF01381">
    <property type="entry name" value="HTH_3"/>
    <property type="match status" value="1"/>
</dbReference>
<comment type="caution">
    <text evidence="3">The sequence shown here is derived from an EMBL/GenBank/DDBJ whole genome shotgun (WGS) entry which is preliminary data.</text>
</comment>
<organism evidence="3 4">
    <name type="scientific">Megamonas funiformis YIT 11815</name>
    <dbReference type="NCBI Taxonomy" id="742816"/>
    <lineage>
        <taxon>Bacteria</taxon>
        <taxon>Bacillati</taxon>
        <taxon>Bacillota</taxon>
        <taxon>Negativicutes</taxon>
        <taxon>Selenomonadales</taxon>
        <taxon>Selenomonadaceae</taxon>
        <taxon>Megamonas</taxon>
    </lineage>
</organism>
<name>A0ABN0EJR5_9FIRM</name>
<dbReference type="EMBL" id="ADMB01000038">
    <property type="protein sequence ID" value="EHR38477.1"/>
    <property type="molecule type" value="Genomic_DNA"/>
</dbReference>
<feature type="domain" description="HTH cro/C1-type" evidence="2">
    <location>
        <begin position="4"/>
        <end position="58"/>
    </location>
</feature>
<dbReference type="SMART" id="SM00530">
    <property type="entry name" value="HTH_XRE"/>
    <property type="match status" value="1"/>
</dbReference>
<dbReference type="PROSITE" id="PS50943">
    <property type="entry name" value="HTH_CROC1"/>
    <property type="match status" value="1"/>
</dbReference>
<dbReference type="SUPFAM" id="SSF47413">
    <property type="entry name" value="lambda repressor-like DNA-binding domains"/>
    <property type="match status" value="1"/>
</dbReference>
<dbReference type="GeneID" id="62778509"/>
<evidence type="ECO:0000259" key="2">
    <source>
        <dbReference type="PROSITE" id="PS50943"/>
    </source>
</evidence>
<dbReference type="Gene3D" id="1.10.260.40">
    <property type="entry name" value="lambda repressor-like DNA-binding domains"/>
    <property type="match status" value="1"/>
</dbReference>
<keyword evidence="1" id="KW-0238">DNA-binding</keyword>